<dbReference type="CDD" id="cd02440">
    <property type="entry name" value="AdoMet_MTases"/>
    <property type="match status" value="1"/>
</dbReference>
<dbReference type="SUPFAM" id="SSF53335">
    <property type="entry name" value="S-adenosyl-L-methionine-dependent methyltransferases"/>
    <property type="match status" value="1"/>
</dbReference>
<accession>A0ABR3G5E8</accession>
<dbReference type="Gene3D" id="3.40.50.150">
    <property type="entry name" value="Vaccinia Virus protein VP39"/>
    <property type="match status" value="1"/>
</dbReference>
<name>A0ABR3G5E8_9PEZI</name>
<evidence type="ECO:0008006" key="3">
    <source>
        <dbReference type="Google" id="ProtNLM"/>
    </source>
</evidence>
<proteinExistence type="predicted"/>
<protein>
    <recommendedName>
        <fullName evidence="3">S-adenosyl-L-methionine-dependent methyltransferase</fullName>
    </recommendedName>
</protein>
<dbReference type="PANTHER" id="PTHR43591:SF10">
    <property type="entry name" value="ABC TRANSMEMBRANE TYPE-1 DOMAIN-CONTAINING PROTEIN-RELATED"/>
    <property type="match status" value="1"/>
</dbReference>
<evidence type="ECO:0000313" key="2">
    <source>
        <dbReference type="Proteomes" id="UP001447188"/>
    </source>
</evidence>
<dbReference type="PANTHER" id="PTHR43591">
    <property type="entry name" value="METHYLTRANSFERASE"/>
    <property type="match status" value="1"/>
</dbReference>
<dbReference type="Pfam" id="PF13489">
    <property type="entry name" value="Methyltransf_23"/>
    <property type="match status" value="1"/>
</dbReference>
<gene>
    <name evidence="1" type="ORF">Q9L58_010175</name>
</gene>
<reference evidence="1 2" key="1">
    <citation type="submission" date="2024-02" db="EMBL/GenBank/DDBJ databases">
        <title>Discinaceae phylogenomics.</title>
        <authorList>
            <person name="Dirks A.C."/>
            <person name="James T.Y."/>
        </authorList>
    </citation>
    <scope>NUCLEOTIDE SEQUENCE [LARGE SCALE GENOMIC DNA]</scope>
    <source>
        <strain evidence="1 2">ACD0624</strain>
    </source>
</reference>
<evidence type="ECO:0000313" key="1">
    <source>
        <dbReference type="EMBL" id="KAL0630972.1"/>
    </source>
</evidence>
<organism evidence="1 2">
    <name type="scientific">Discina gigas</name>
    <dbReference type="NCBI Taxonomy" id="1032678"/>
    <lineage>
        <taxon>Eukaryota</taxon>
        <taxon>Fungi</taxon>
        <taxon>Dikarya</taxon>
        <taxon>Ascomycota</taxon>
        <taxon>Pezizomycotina</taxon>
        <taxon>Pezizomycetes</taxon>
        <taxon>Pezizales</taxon>
        <taxon>Discinaceae</taxon>
        <taxon>Discina</taxon>
    </lineage>
</organism>
<dbReference type="InterPro" id="IPR029063">
    <property type="entry name" value="SAM-dependent_MTases_sf"/>
</dbReference>
<comment type="caution">
    <text evidence="1">The sequence shown here is derived from an EMBL/GenBank/DDBJ whole genome shotgun (WGS) entry which is preliminary data.</text>
</comment>
<keyword evidence="2" id="KW-1185">Reference proteome</keyword>
<dbReference type="Proteomes" id="UP001447188">
    <property type="component" value="Unassembled WGS sequence"/>
</dbReference>
<dbReference type="EMBL" id="JBBBZM010000328">
    <property type="protein sequence ID" value="KAL0630972.1"/>
    <property type="molecule type" value="Genomic_DNA"/>
</dbReference>
<sequence>MADQIEVDSNAYSDSVYGTSSEYSTESLSSSIYLLDLVHHICLLMLKNKLHLSPIGKNPQRILDIGTGTGIWAIDAGETYPSATVTGTDLSPIQPSWVPPNVSFQIDDAESDWTWPPNTFDFIHIRHMTGAIKDWRMLINQAYKHVKPGGWVEINEFDIRLYSDDGTLTEETHIWKFYDLVNKAAAKAGREFSISAKLRPFIEDAGFENITDRMLKLPLNTWPADKAQKELGAYFLLTAQSGFEAFGLALLTRQLGMTPEEVRVLTDGSKKDAKNRNIHSFAKQ</sequence>